<sequence>MLNVNEDAQEDITAEMPYALTSARSLTDYPLSDLSSASDISTKPLADLEFDPIYHQTWLNTHNYKEPQTYSSCQSTSSRSSRQLSDFAWKTFDQQSSRRNSPQSSFSPYSIDQQMITTSNNHLISENLLQIYHDVLEHNLSCWLTEMTCPYQLGSGTSTRIKPEWGSSWSNRIYQRTIKLDRVLQSCKFLQMTRSEDQAASKALHFAIMAFATQWAQGSHRHREKHPTETLRHGEDESNISDEFDRILQRHFWDQAQCALQQVAAVESYRVACAEMIFGVTQRPWNPDEQTLEHKVDAQGHTFAINSVFSQALDIIRKEGPPIYMESAARKMHAMKFRCDALEAGLGRQYGSREKAADGIAAISSEDRGTIGLLYWLAIMFDTISSSMNERPVVVMDEDCVQDAQKENRQVANLDNSATQSRWNLKIFVQESIEETHQTHWPCSYETAAEDIVKSAPVKVLLFRHLSYLQNAVRKSAHGKHIEEIIHSTMSLYQYWIRTHGAFFGELVQNYSLVPQRIQGWFVCISAHWHLAALMLAGLLEFIDDNALGIEDAAYSRINSQMAMGIRNRSAQELSDLARVATPPAGDANMGVPQMPDFHRATNEGTLLTEPWTMILIRAFTKACMVFLSEADESLCYTETTFGHTSDGFERNMEQAENCMKGLWLLGKKSDMARKVAEILSLASRKLRNKCLG</sequence>
<organism evidence="1 2">
    <name type="scientific">Penicillium frequentans</name>
    <dbReference type="NCBI Taxonomy" id="3151616"/>
    <lineage>
        <taxon>Eukaryota</taxon>
        <taxon>Fungi</taxon>
        <taxon>Dikarya</taxon>
        <taxon>Ascomycota</taxon>
        <taxon>Pezizomycotina</taxon>
        <taxon>Eurotiomycetes</taxon>
        <taxon>Eurotiomycetidae</taxon>
        <taxon>Eurotiales</taxon>
        <taxon>Aspergillaceae</taxon>
        <taxon>Penicillium</taxon>
    </lineage>
</organism>
<evidence type="ECO:0008006" key="3">
    <source>
        <dbReference type="Google" id="ProtNLM"/>
    </source>
</evidence>
<evidence type="ECO:0000313" key="1">
    <source>
        <dbReference type="EMBL" id="KAJ5552458.1"/>
    </source>
</evidence>
<keyword evidence="2" id="KW-1185">Reference proteome</keyword>
<dbReference type="Proteomes" id="UP001220324">
    <property type="component" value="Unassembled WGS sequence"/>
</dbReference>
<name>A0AAD6D4I7_9EURO</name>
<evidence type="ECO:0000313" key="2">
    <source>
        <dbReference type="Proteomes" id="UP001220324"/>
    </source>
</evidence>
<gene>
    <name evidence="1" type="ORF">N7494_001836</name>
</gene>
<dbReference type="AlphaFoldDB" id="A0AAD6D4I7"/>
<proteinExistence type="predicted"/>
<reference evidence="1 2" key="1">
    <citation type="journal article" date="2023" name="IMA Fungus">
        <title>Comparative genomic study of the Penicillium genus elucidates a diverse pangenome and 15 lateral gene transfer events.</title>
        <authorList>
            <person name="Petersen C."/>
            <person name="Sorensen T."/>
            <person name="Nielsen M.R."/>
            <person name="Sondergaard T.E."/>
            <person name="Sorensen J.L."/>
            <person name="Fitzpatrick D.A."/>
            <person name="Frisvad J.C."/>
            <person name="Nielsen K.L."/>
        </authorList>
    </citation>
    <scope>NUCLEOTIDE SEQUENCE [LARGE SCALE GENOMIC DNA]</scope>
    <source>
        <strain evidence="1 2">IBT 35679</strain>
    </source>
</reference>
<dbReference type="EMBL" id="JAQIZZ010000002">
    <property type="protein sequence ID" value="KAJ5552458.1"/>
    <property type="molecule type" value="Genomic_DNA"/>
</dbReference>
<accession>A0AAD6D4I7</accession>
<protein>
    <recommendedName>
        <fullName evidence="3">Regulatory protein alcR</fullName>
    </recommendedName>
</protein>
<comment type="caution">
    <text evidence="1">The sequence shown here is derived from an EMBL/GenBank/DDBJ whole genome shotgun (WGS) entry which is preliminary data.</text>
</comment>